<dbReference type="PANTHER" id="PTHR31707">
    <property type="entry name" value="PECTINESTERASE"/>
    <property type="match status" value="1"/>
</dbReference>
<dbReference type="GO" id="GO:0004857">
    <property type="term" value="F:enzyme inhibitor activity"/>
    <property type="evidence" value="ECO:0007669"/>
    <property type="project" value="InterPro"/>
</dbReference>
<dbReference type="InterPro" id="IPR000070">
    <property type="entry name" value="Pectinesterase_cat"/>
</dbReference>
<sequence>MSDSDEKKKRLAVLIASSFMLVVIGTAVTVGLNSHDSVEGGHGTDDEGDSSHVVVKNKAVEVICRPTDFKSECVESLEEEAIANVTDPKELIKVSFTYTKQKLLEVVEQSAALKEAEKDPMASQALEICRDQVDLATYHLDKAFDRIGSLEVSTLNDVLSDLQTWLEAVLVFQETCFDEFENVTSSAVPQVKEALSHTKKFSDNALTMVLELNGIFESLKIPGFNAAASINLDADSPTPAHSRRLLQEDVPGHVEYPMWLDPVKRKLLAGGESAKHDLVIAQDGSGDFKTFKEAVPHLPVMGTVPFVVHVKAGTYKEKVNLSKDIWNIVWIGDDAATTKITFGDNFVDGVKTYLSATVTIVGQGHVFKNVGFENSAGAIKHQAVAVVIDGDMTAFHNCRFDGYQDTLYAHANRQFYRDCTITGTVDFIFGDPRALFQNCQILARRPMDGQQNMLTASGRENRKSKTAIVLHNCTIDADQSLMPVKSQFPTYLGRPWKTYSRTVYLQSFIGDLIHPDGWYPWEGSFALKTCYYAEYGNRGPGSDTAKRVKWPGIKHIGPTQAMRLTGGILLSPDQWVEDAGIPYTRSLV</sequence>
<keyword evidence="7" id="KW-0964">Secreted</keyword>
<dbReference type="EC" id="3.1.1.11" evidence="7"/>
<dbReference type="CDD" id="cd15798">
    <property type="entry name" value="PMEI-like_3"/>
    <property type="match status" value="1"/>
</dbReference>
<keyword evidence="7" id="KW-0134">Cell wall</keyword>
<evidence type="ECO:0000256" key="4">
    <source>
        <dbReference type="ARBA" id="ARBA00022801"/>
    </source>
</evidence>
<keyword evidence="8" id="KW-1133">Transmembrane helix</keyword>
<dbReference type="Gene3D" id="1.20.140.40">
    <property type="entry name" value="Invertase/pectin methylesterase inhibitor family protein"/>
    <property type="match status" value="1"/>
</dbReference>
<keyword evidence="11" id="KW-1185">Reference proteome</keyword>
<name>A0AAN7KYT1_TRANT</name>
<reference evidence="10 11" key="1">
    <citation type="journal article" date="2023" name="Hortic Res">
        <title>Pangenome of water caltrop reveals structural variations and asymmetric subgenome divergence after allopolyploidization.</title>
        <authorList>
            <person name="Zhang X."/>
            <person name="Chen Y."/>
            <person name="Wang L."/>
            <person name="Yuan Y."/>
            <person name="Fang M."/>
            <person name="Shi L."/>
            <person name="Lu R."/>
            <person name="Comes H.P."/>
            <person name="Ma Y."/>
            <person name="Chen Y."/>
            <person name="Huang G."/>
            <person name="Zhou Y."/>
            <person name="Zheng Z."/>
            <person name="Qiu Y."/>
        </authorList>
    </citation>
    <scope>NUCLEOTIDE SEQUENCE [LARGE SCALE GENOMIC DNA]</scope>
    <source>
        <strain evidence="10">F231</strain>
    </source>
</reference>
<comment type="pathway">
    <text evidence="1 7">Glycan metabolism; pectin degradation; 2-dehydro-3-deoxy-D-gluconate from pectin: step 1/5.</text>
</comment>
<dbReference type="PROSITE" id="PS00503">
    <property type="entry name" value="PECTINESTERASE_2"/>
    <property type="match status" value="1"/>
</dbReference>
<keyword evidence="8" id="KW-0472">Membrane</keyword>
<dbReference type="Gene3D" id="2.160.20.10">
    <property type="entry name" value="Single-stranded right-handed beta-helix, Pectin lyase-like"/>
    <property type="match status" value="1"/>
</dbReference>
<comment type="function">
    <text evidence="7">Acts in the modification of cell walls via demethylesterification of cell wall pectin.</text>
</comment>
<proteinExistence type="inferred from homology"/>
<dbReference type="EMBL" id="JAXQNO010000017">
    <property type="protein sequence ID" value="KAK4778888.1"/>
    <property type="molecule type" value="Genomic_DNA"/>
</dbReference>
<keyword evidence="7" id="KW-0961">Cell wall biogenesis/degradation</keyword>
<dbReference type="InterPro" id="IPR035513">
    <property type="entry name" value="Invertase/methylesterase_inhib"/>
</dbReference>
<comment type="subcellular location">
    <subcellularLocation>
        <location evidence="7">Secreted</location>
        <location evidence="7">Cell wall</location>
    </subcellularLocation>
</comment>
<evidence type="ECO:0000313" key="10">
    <source>
        <dbReference type="EMBL" id="KAK4778888.1"/>
    </source>
</evidence>
<evidence type="ECO:0000313" key="11">
    <source>
        <dbReference type="Proteomes" id="UP001346149"/>
    </source>
</evidence>
<dbReference type="SMART" id="SM00856">
    <property type="entry name" value="PMEI"/>
    <property type="match status" value="1"/>
</dbReference>
<dbReference type="Pfam" id="PF04043">
    <property type="entry name" value="PMEI"/>
    <property type="match status" value="1"/>
</dbReference>
<comment type="catalytic activity">
    <reaction evidence="7">
        <text>[(1-&gt;4)-alpha-D-galacturonosyl methyl ester](n) + n H2O = [(1-&gt;4)-alpha-D-galacturonosyl](n) + n methanol + n H(+)</text>
        <dbReference type="Rhea" id="RHEA:22380"/>
        <dbReference type="Rhea" id="RHEA-COMP:14570"/>
        <dbReference type="Rhea" id="RHEA-COMP:14573"/>
        <dbReference type="ChEBI" id="CHEBI:15377"/>
        <dbReference type="ChEBI" id="CHEBI:15378"/>
        <dbReference type="ChEBI" id="CHEBI:17790"/>
        <dbReference type="ChEBI" id="CHEBI:140522"/>
        <dbReference type="ChEBI" id="CHEBI:140523"/>
        <dbReference type="EC" id="3.1.1.11"/>
    </reaction>
</comment>
<evidence type="ECO:0000259" key="9">
    <source>
        <dbReference type="SMART" id="SM00856"/>
    </source>
</evidence>
<dbReference type="GO" id="GO:0042545">
    <property type="term" value="P:cell wall modification"/>
    <property type="evidence" value="ECO:0007669"/>
    <property type="project" value="UniProtKB-UniRule"/>
</dbReference>
<evidence type="ECO:0000256" key="8">
    <source>
        <dbReference type="SAM" id="Phobius"/>
    </source>
</evidence>
<dbReference type="InterPro" id="IPR006501">
    <property type="entry name" value="Pectinesterase_inhib_dom"/>
</dbReference>
<dbReference type="GO" id="GO:0030599">
    <property type="term" value="F:pectinesterase activity"/>
    <property type="evidence" value="ECO:0007669"/>
    <property type="project" value="UniProtKB-UniRule"/>
</dbReference>
<evidence type="ECO:0000256" key="6">
    <source>
        <dbReference type="PROSITE-ProRule" id="PRU10040"/>
    </source>
</evidence>
<dbReference type="SUPFAM" id="SSF51126">
    <property type="entry name" value="Pectin lyase-like"/>
    <property type="match status" value="1"/>
</dbReference>
<evidence type="ECO:0000256" key="1">
    <source>
        <dbReference type="ARBA" id="ARBA00005184"/>
    </source>
</evidence>
<keyword evidence="4 7" id="KW-0378">Hydrolase</keyword>
<keyword evidence="5 7" id="KW-0063">Aspartyl esterase</keyword>
<comment type="caution">
    <text evidence="10">The sequence shown here is derived from an EMBL/GenBank/DDBJ whole genome shotgun (WGS) entry which is preliminary data.</text>
</comment>
<dbReference type="GO" id="GO:0045490">
    <property type="term" value="P:pectin catabolic process"/>
    <property type="evidence" value="ECO:0007669"/>
    <property type="project" value="UniProtKB-UniRule"/>
</dbReference>
<feature type="domain" description="Pectinesterase inhibitor" evidence="9">
    <location>
        <begin position="55"/>
        <end position="208"/>
    </location>
</feature>
<comment type="similarity">
    <text evidence="2">In the N-terminal section; belongs to the PMEI family.</text>
</comment>
<dbReference type="SUPFAM" id="SSF101148">
    <property type="entry name" value="Plant invertase/pectin methylesterase inhibitor"/>
    <property type="match status" value="1"/>
</dbReference>
<dbReference type="InterPro" id="IPR033131">
    <property type="entry name" value="Pectinesterase_Asp_AS"/>
</dbReference>
<dbReference type="InterPro" id="IPR018040">
    <property type="entry name" value="Pectinesterase_Tyr_AS"/>
</dbReference>
<evidence type="ECO:0000256" key="2">
    <source>
        <dbReference type="ARBA" id="ARBA00006027"/>
    </source>
</evidence>
<dbReference type="Pfam" id="PF01095">
    <property type="entry name" value="Pectinesterase"/>
    <property type="match status" value="1"/>
</dbReference>
<gene>
    <name evidence="10" type="ORF">SAY86_006416</name>
</gene>
<dbReference type="FunFam" id="2.160.20.10:FF:000001">
    <property type="entry name" value="Pectinesterase"/>
    <property type="match status" value="1"/>
</dbReference>
<protein>
    <recommendedName>
        <fullName evidence="7">Pectinesterase</fullName>
        <ecNumber evidence="7">3.1.1.11</ecNumber>
    </recommendedName>
</protein>
<feature type="active site" evidence="6">
    <location>
        <position position="426"/>
    </location>
</feature>
<dbReference type="InterPro" id="IPR012334">
    <property type="entry name" value="Pectin_lyas_fold"/>
</dbReference>
<dbReference type="NCBIfam" id="TIGR01614">
    <property type="entry name" value="PME_inhib"/>
    <property type="match status" value="1"/>
</dbReference>
<feature type="transmembrane region" description="Helical" evidence="8">
    <location>
        <begin position="12"/>
        <end position="32"/>
    </location>
</feature>
<evidence type="ECO:0000256" key="5">
    <source>
        <dbReference type="ARBA" id="ARBA00023085"/>
    </source>
</evidence>
<dbReference type="PROSITE" id="PS00800">
    <property type="entry name" value="PECTINESTERASE_1"/>
    <property type="match status" value="1"/>
</dbReference>
<evidence type="ECO:0000256" key="3">
    <source>
        <dbReference type="ARBA" id="ARBA00007786"/>
    </source>
</evidence>
<evidence type="ECO:0000256" key="7">
    <source>
        <dbReference type="RuleBase" id="RU000589"/>
    </source>
</evidence>
<dbReference type="InterPro" id="IPR011050">
    <property type="entry name" value="Pectin_lyase_fold/virulence"/>
</dbReference>
<keyword evidence="8" id="KW-0812">Transmembrane</keyword>
<dbReference type="Proteomes" id="UP001346149">
    <property type="component" value="Unassembled WGS sequence"/>
</dbReference>
<accession>A0AAN7KYT1</accession>
<comment type="similarity">
    <text evidence="3">In the C-terminal section; belongs to the pectinesterase family.</text>
</comment>
<dbReference type="AlphaFoldDB" id="A0AAN7KYT1"/>
<organism evidence="10 11">
    <name type="scientific">Trapa natans</name>
    <name type="common">Water chestnut</name>
    <dbReference type="NCBI Taxonomy" id="22666"/>
    <lineage>
        <taxon>Eukaryota</taxon>
        <taxon>Viridiplantae</taxon>
        <taxon>Streptophyta</taxon>
        <taxon>Embryophyta</taxon>
        <taxon>Tracheophyta</taxon>
        <taxon>Spermatophyta</taxon>
        <taxon>Magnoliopsida</taxon>
        <taxon>eudicotyledons</taxon>
        <taxon>Gunneridae</taxon>
        <taxon>Pentapetalae</taxon>
        <taxon>rosids</taxon>
        <taxon>malvids</taxon>
        <taxon>Myrtales</taxon>
        <taxon>Lythraceae</taxon>
        <taxon>Trapa</taxon>
    </lineage>
</organism>